<keyword evidence="7" id="KW-0238">DNA-binding</keyword>
<dbReference type="Pfam" id="PF12833">
    <property type="entry name" value="HTH_18"/>
    <property type="match status" value="1"/>
</dbReference>
<evidence type="ECO:0000256" key="11">
    <source>
        <dbReference type="SAM" id="Coils"/>
    </source>
</evidence>
<dbReference type="InterPro" id="IPR011006">
    <property type="entry name" value="CheY-like_superfamily"/>
</dbReference>
<dbReference type="InterPro" id="IPR051552">
    <property type="entry name" value="HptR"/>
</dbReference>
<dbReference type="Pfam" id="PF17853">
    <property type="entry name" value="GGDEF_2"/>
    <property type="match status" value="1"/>
</dbReference>
<dbReference type="PANTHER" id="PTHR42713:SF3">
    <property type="entry name" value="TRANSCRIPTIONAL REGULATORY PROTEIN HPTR"/>
    <property type="match status" value="1"/>
</dbReference>
<evidence type="ECO:0000256" key="2">
    <source>
        <dbReference type="ARBA" id="ARBA00018672"/>
    </source>
</evidence>
<dbReference type="PRINTS" id="PR00032">
    <property type="entry name" value="HTHARAC"/>
</dbReference>
<accession>A0A9D2L5W2</accession>
<evidence type="ECO:0000256" key="1">
    <source>
        <dbReference type="ARBA" id="ARBA00004496"/>
    </source>
</evidence>
<dbReference type="CDD" id="cd17536">
    <property type="entry name" value="REC_YesN-like"/>
    <property type="match status" value="1"/>
</dbReference>
<evidence type="ECO:0000256" key="6">
    <source>
        <dbReference type="ARBA" id="ARBA00023015"/>
    </source>
</evidence>
<keyword evidence="11" id="KW-0175">Coiled coil</keyword>
<dbReference type="GO" id="GO:0005737">
    <property type="term" value="C:cytoplasm"/>
    <property type="evidence" value="ECO:0007669"/>
    <property type="project" value="UniProtKB-SubCell"/>
</dbReference>
<dbReference type="PROSITE" id="PS01124">
    <property type="entry name" value="HTH_ARAC_FAMILY_2"/>
    <property type="match status" value="1"/>
</dbReference>
<dbReference type="InterPro" id="IPR020449">
    <property type="entry name" value="Tscrpt_reg_AraC-type_HTH"/>
</dbReference>
<proteinExistence type="predicted"/>
<dbReference type="GO" id="GO:0043565">
    <property type="term" value="F:sequence-specific DNA binding"/>
    <property type="evidence" value="ECO:0007669"/>
    <property type="project" value="InterPro"/>
</dbReference>
<dbReference type="SMART" id="SM00342">
    <property type="entry name" value="HTH_ARAC"/>
    <property type="match status" value="1"/>
</dbReference>
<evidence type="ECO:0000256" key="4">
    <source>
        <dbReference type="ARBA" id="ARBA00022553"/>
    </source>
</evidence>
<dbReference type="InterPro" id="IPR041522">
    <property type="entry name" value="CdaR_GGDEF"/>
</dbReference>
<evidence type="ECO:0000256" key="3">
    <source>
        <dbReference type="ARBA" id="ARBA00022490"/>
    </source>
</evidence>
<dbReference type="GO" id="GO:0000160">
    <property type="term" value="P:phosphorelay signal transduction system"/>
    <property type="evidence" value="ECO:0007669"/>
    <property type="project" value="UniProtKB-KW"/>
</dbReference>
<evidence type="ECO:0000256" key="10">
    <source>
        <dbReference type="PROSITE-ProRule" id="PRU00169"/>
    </source>
</evidence>
<dbReference type="GO" id="GO:0003700">
    <property type="term" value="F:DNA-binding transcription factor activity"/>
    <property type="evidence" value="ECO:0007669"/>
    <property type="project" value="InterPro"/>
</dbReference>
<dbReference type="SUPFAM" id="SSF52172">
    <property type="entry name" value="CheY-like"/>
    <property type="match status" value="1"/>
</dbReference>
<evidence type="ECO:0000259" key="12">
    <source>
        <dbReference type="PROSITE" id="PS01124"/>
    </source>
</evidence>
<dbReference type="Gene3D" id="1.10.10.60">
    <property type="entry name" value="Homeodomain-like"/>
    <property type="match status" value="2"/>
</dbReference>
<keyword evidence="4 10" id="KW-0597">Phosphoprotein</keyword>
<reference evidence="14" key="2">
    <citation type="submission" date="2021-04" db="EMBL/GenBank/DDBJ databases">
        <authorList>
            <person name="Gilroy R."/>
        </authorList>
    </citation>
    <scope>NUCLEOTIDE SEQUENCE</scope>
    <source>
        <strain evidence="14">CHK188-4685</strain>
    </source>
</reference>
<feature type="coiled-coil region" evidence="11">
    <location>
        <begin position="111"/>
        <end position="138"/>
    </location>
</feature>
<dbReference type="SUPFAM" id="SSF46689">
    <property type="entry name" value="Homeodomain-like"/>
    <property type="match status" value="2"/>
</dbReference>
<comment type="subcellular location">
    <subcellularLocation>
        <location evidence="1">Cytoplasm</location>
    </subcellularLocation>
</comment>
<feature type="domain" description="Response regulatory" evidence="13">
    <location>
        <begin position="5"/>
        <end position="122"/>
    </location>
</feature>
<dbReference type="PANTHER" id="PTHR42713">
    <property type="entry name" value="HISTIDINE KINASE-RELATED"/>
    <property type="match status" value="1"/>
</dbReference>
<evidence type="ECO:0000256" key="8">
    <source>
        <dbReference type="ARBA" id="ARBA00023163"/>
    </source>
</evidence>
<evidence type="ECO:0000256" key="5">
    <source>
        <dbReference type="ARBA" id="ARBA00023012"/>
    </source>
</evidence>
<comment type="caution">
    <text evidence="14">The sequence shown here is derived from an EMBL/GenBank/DDBJ whole genome shotgun (WGS) entry which is preliminary data.</text>
</comment>
<dbReference type="Gene3D" id="3.40.50.2300">
    <property type="match status" value="1"/>
</dbReference>
<keyword evidence="3" id="KW-0963">Cytoplasm</keyword>
<dbReference type="Pfam" id="PF00072">
    <property type="entry name" value="Response_reg"/>
    <property type="match status" value="1"/>
</dbReference>
<dbReference type="EMBL" id="DWYS01000022">
    <property type="protein sequence ID" value="HJB06583.1"/>
    <property type="molecule type" value="Genomic_DNA"/>
</dbReference>
<evidence type="ECO:0000313" key="14">
    <source>
        <dbReference type="EMBL" id="HJB06583.1"/>
    </source>
</evidence>
<dbReference type="AlphaFoldDB" id="A0A9D2L5W2"/>
<reference evidence="14" key="1">
    <citation type="journal article" date="2021" name="PeerJ">
        <title>Extensive microbial diversity within the chicken gut microbiome revealed by metagenomics and culture.</title>
        <authorList>
            <person name="Gilroy R."/>
            <person name="Ravi A."/>
            <person name="Getino M."/>
            <person name="Pursley I."/>
            <person name="Horton D.L."/>
            <person name="Alikhan N.F."/>
            <person name="Baker D."/>
            <person name="Gharbi K."/>
            <person name="Hall N."/>
            <person name="Watson M."/>
            <person name="Adriaenssens E.M."/>
            <person name="Foster-Nyarko E."/>
            <person name="Jarju S."/>
            <person name="Secka A."/>
            <person name="Antonio M."/>
            <person name="Oren A."/>
            <person name="Chaudhuri R.R."/>
            <person name="La Ragione R."/>
            <person name="Hildebrand F."/>
            <person name="Pallen M.J."/>
        </authorList>
    </citation>
    <scope>NUCLEOTIDE SEQUENCE</scope>
    <source>
        <strain evidence="14">CHK188-4685</strain>
    </source>
</reference>
<dbReference type="InterPro" id="IPR009057">
    <property type="entry name" value="Homeodomain-like_sf"/>
</dbReference>
<protein>
    <recommendedName>
        <fullName evidence="2">Stage 0 sporulation protein A homolog</fullName>
    </recommendedName>
</protein>
<feature type="domain" description="HTH araC/xylS-type" evidence="12">
    <location>
        <begin position="436"/>
        <end position="535"/>
    </location>
</feature>
<comment type="function">
    <text evidence="9">May play the central regulatory role in sporulation. It may be an element of the effector pathway responsible for the activation of sporulation genes in response to nutritional stress. Spo0A may act in concert with spo0H (a sigma factor) to control the expression of some genes that are critical to the sporulation process.</text>
</comment>
<name>A0A9D2L5W2_9FIRM</name>
<evidence type="ECO:0000256" key="7">
    <source>
        <dbReference type="ARBA" id="ARBA00023125"/>
    </source>
</evidence>
<evidence type="ECO:0000256" key="9">
    <source>
        <dbReference type="ARBA" id="ARBA00024867"/>
    </source>
</evidence>
<keyword evidence="8" id="KW-0804">Transcription</keyword>
<dbReference type="PROSITE" id="PS50110">
    <property type="entry name" value="RESPONSE_REGULATORY"/>
    <property type="match status" value="1"/>
</dbReference>
<evidence type="ECO:0000259" key="13">
    <source>
        <dbReference type="PROSITE" id="PS50110"/>
    </source>
</evidence>
<evidence type="ECO:0000313" key="15">
    <source>
        <dbReference type="Proteomes" id="UP000886804"/>
    </source>
</evidence>
<sequence>MDLYRIILVDDEEEVRKSIIKKIDWKTAGFEVVGDAENGQDALEKIEQLEPDVVMTDIRMPYMDGLTLISRIRQKYPSMKVLIFSGFDDFEYAKQAIKLNVTEYILKPVNVEELTEILNRVKANLDEEIEQRRNVDRLRESYQNSLPILRELFLNDLARGNIPPGREEARLREYGVDILGARQWLAAVVSVEQEEQNEERVLSQHQELIPFSVRQLMEDHLKEAYRFVLFNSTAGLTLVVALDEEKKGTDMIDQLEDICKECRKILEVTVTIGVGHRCSDLGHLFLSCQSAVDALGYKAIVGAGKTIYINDVEPVGRGRLQMDVKDESELINAVKFGPKEKIRSVVHGLVDRMEEAKVHLRQYQLFMLSISNCLLQLMQQYDLDPGDLLSTQKHYSDILSFNLHREEFEEWIIETACQMNDMMNRERDNTTRRVILEAKRYIQEHYHNPELSVEMLCREFHMSPAYFSTVFKRETGQSYVGYLTDVRLSKAVELLETTDDKTYVIAEKVGYQEQNYFSYVFKKRFGVSPTKYRSAK</sequence>
<organism evidence="14 15">
    <name type="scientific">Candidatus Enterocloster faecavium</name>
    <dbReference type="NCBI Taxonomy" id="2838560"/>
    <lineage>
        <taxon>Bacteria</taxon>
        <taxon>Bacillati</taxon>
        <taxon>Bacillota</taxon>
        <taxon>Clostridia</taxon>
        <taxon>Lachnospirales</taxon>
        <taxon>Lachnospiraceae</taxon>
        <taxon>Enterocloster</taxon>
    </lineage>
</organism>
<dbReference type="SMART" id="SM00448">
    <property type="entry name" value="REC"/>
    <property type="match status" value="1"/>
</dbReference>
<gene>
    <name evidence="14" type="ORF">H9716_01815</name>
</gene>
<dbReference type="InterPro" id="IPR018060">
    <property type="entry name" value="HTH_AraC"/>
</dbReference>
<feature type="modified residue" description="4-aspartylphosphate" evidence="10">
    <location>
        <position position="57"/>
    </location>
</feature>
<dbReference type="InterPro" id="IPR001789">
    <property type="entry name" value="Sig_transdc_resp-reg_receiver"/>
</dbReference>
<dbReference type="Proteomes" id="UP000886804">
    <property type="component" value="Unassembled WGS sequence"/>
</dbReference>
<keyword evidence="5" id="KW-0902">Two-component regulatory system</keyword>
<keyword evidence="6" id="KW-0805">Transcription regulation</keyword>